<evidence type="ECO:0000256" key="1">
    <source>
        <dbReference type="ARBA" id="ARBA00001526"/>
    </source>
</evidence>
<dbReference type="Pfam" id="PF00753">
    <property type="entry name" value="Lactamase_B"/>
    <property type="match status" value="1"/>
</dbReference>
<comment type="catalytic activity">
    <reaction evidence="1">
        <text>a beta-lactam + H2O = a substituted beta-amino acid</text>
        <dbReference type="Rhea" id="RHEA:20401"/>
        <dbReference type="ChEBI" id="CHEBI:15377"/>
        <dbReference type="ChEBI" id="CHEBI:35627"/>
        <dbReference type="ChEBI" id="CHEBI:140347"/>
        <dbReference type="EC" id="3.5.2.6"/>
    </reaction>
</comment>
<keyword evidence="7" id="KW-0479">Metal-binding</keyword>
<keyword evidence="11" id="KW-0862">Zinc</keyword>
<dbReference type="Proteomes" id="UP000243588">
    <property type="component" value="Unassembled WGS sequence"/>
</dbReference>
<comment type="subcellular location">
    <subcellularLocation>
        <location evidence="3">Periplasm</location>
    </subcellularLocation>
</comment>
<keyword evidence="8 13" id="KW-0732">Signal</keyword>
<organism evidence="15 16">
    <name type="scientific">Myroides phaeus</name>
    <dbReference type="NCBI Taxonomy" id="702745"/>
    <lineage>
        <taxon>Bacteria</taxon>
        <taxon>Pseudomonadati</taxon>
        <taxon>Bacteroidota</taxon>
        <taxon>Flavobacteriia</taxon>
        <taxon>Flavobacteriales</taxon>
        <taxon>Flavobacteriaceae</taxon>
        <taxon>Myroides</taxon>
    </lineage>
</organism>
<dbReference type="GO" id="GO:0042597">
    <property type="term" value="C:periplasmic space"/>
    <property type="evidence" value="ECO:0007669"/>
    <property type="project" value="UniProtKB-SubCell"/>
</dbReference>
<evidence type="ECO:0000256" key="9">
    <source>
        <dbReference type="ARBA" id="ARBA00022764"/>
    </source>
</evidence>
<dbReference type="AlphaFoldDB" id="A0A1G8G9S6"/>
<feature type="signal peptide" evidence="13">
    <location>
        <begin position="1"/>
        <end position="20"/>
    </location>
</feature>
<reference evidence="16" key="1">
    <citation type="submission" date="2016-10" db="EMBL/GenBank/DDBJ databases">
        <authorList>
            <person name="Varghese N."/>
            <person name="Submissions S."/>
        </authorList>
    </citation>
    <scope>NUCLEOTIDE SEQUENCE [LARGE SCALE GENOMIC DNA]</scope>
    <source>
        <strain evidence="16">DSM 23313</strain>
    </source>
</reference>
<evidence type="ECO:0000256" key="13">
    <source>
        <dbReference type="SAM" id="SignalP"/>
    </source>
</evidence>
<dbReference type="InterPro" id="IPR050855">
    <property type="entry name" value="NDM-1-like"/>
</dbReference>
<keyword evidence="12" id="KW-0046">Antibiotic resistance</keyword>
<evidence type="ECO:0000256" key="2">
    <source>
        <dbReference type="ARBA" id="ARBA00001947"/>
    </source>
</evidence>
<dbReference type="NCBIfam" id="NF012229">
    <property type="entry name" value="bla_class_B_core"/>
    <property type="match status" value="1"/>
</dbReference>
<keyword evidence="9" id="KW-0574">Periplasm</keyword>
<evidence type="ECO:0000256" key="8">
    <source>
        <dbReference type="ARBA" id="ARBA00022729"/>
    </source>
</evidence>
<dbReference type="GO" id="GO:0008270">
    <property type="term" value="F:zinc ion binding"/>
    <property type="evidence" value="ECO:0007669"/>
    <property type="project" value="InterPro"/>
</dbReference>
<comment type="cofactor">
    <cofactor evidence="2">
        <name>Zn(2+)</name>
        <dbReference type="ChEBI" id="CHEBI:29105"/>
    </cofactor>
</comment>
<evidence type="ECO:0000256" key="10">
    <source>
        <dbReference type="ARBA" id="ARBA00022801"/>
    </source>
</evidence>
<gene>
    <name evidence="15" type="ORF">SAMN05421818_12421</name>
</gene>
<sequence>MLKKSFILIATVFSSFFAYSQSQDLKINRLNEQMYVYTTFQEINGTIYAANGMYVLTDEGVILIDTPWDKTQFIPLVEYVKENHNKEINTVIVTHFHEDRAGGLAYFEALGAKTYAYELTNEILQSKNEPIAQETFGNEKDFNIAGEEFSVHFLGEGHTKDNVVIWFPNESVLYGGCLVKSAEATDLGFIGDANTQEWPATIAKVKNKFPFPDTIIPGHDDWNMWGHIENTERILRAYNKPKKNK</sequence>
<keyword evidence="16" id="KW-1185">Reference proteome</keyword>
<dbReference type="PANTHER" id="PTHR42951:SF4">
    <property type="entry name" value="ACYL-COENZYME A THIOESTERASE MBLAC2"/>
    <property type="match status" value="1"/>
</dbReference>
<protein>
    <recommendedName>
        <fullName evidence="6">beta-lactamase</fullName>
        <ecNumber evidence="6">3.5.2.6</ecNumber>
    </recommendedName>
</protein>
<dbReference type="NCBIfam" id="NF012146">
    <property type="entry name" value="blaB-IND-MUS"/>
    <property type="match status" value="1"/>
</dbReference>
<dbReference type="GO" id="GO:0008800">
    <property type="term" value="F:beta-lactamase activity"/>
    <property type="evidence" value="ECO:0007669"/>
    <property type="project" value="UniProtKB-EC"/>
</dbReference>
<dbReference type="NCBIfam" id="NF033088">
    <property type="entry name" value="bla_subclass_B1"/>
    <property type="match status" value="1"/>
</dbReference>
<dbReference type="Gene3D" id="3.60.15.10">
    <property type="entry name" value="Ribonuclease Z/Hydroxyacylglutathione hydrolase-like"/>
    <property type="match status" value="1"/>
</dbReference>
<dbReference type="PROSITE" id="PS00744">
    <property type="entry name" value="BETA_LACTAMASE_B_2"/>
    <property type="match status" value="1"/>
</dbReference>
<dbReference type="InterPro" id="IPR036866">
    <property type="entry name" value="RibonucZ/Hydroxyglut_hydro"/>
</dbReference>
<dbReference type="InterPro" id="IPR001018">
    <property type="entry name" value="Beta-lactamase_class-B_CS"/>
</dbReference>
<dbReference type="GO" id="GO:0046677">
    <property type="term" value="P:response to antibiotic"/>
    <property type="evidence" value="ECO:0007669"/>
    <property type="project" value="UniProtKB-KW"/>
</dbReference>
<comment type="subunit">
    <text evidence="5">Monomer.</text>
</comment>
<dbReference type="EC" id="3.5.2.6" evidence="6"/>
<accession>A0A1G8G9S6</accession>
<dbReference type="STRING" id="702745.SAMN05421818_12421"/>
<dbReference type="InterPro" id="IPR001279">
    <property type="entry name" value="Metallo-B-lactamas"/>
</dbReference>
<name>A0A1G8G9S6_9FLAO</name>
<feature type="chain" id="PRO_5017337855" description="beta-lactamase" evidence="13">
    <location>
        <begin position="21"/>
        <end position="245"/>
    </location>
</feature>
<dbReference type="GO" id="GO:0017001">
    <property type="term" value="P:antibiotic catabolic process"/>
    <property type="evidence" value="ECO:0007669"/>
    <property type="project" value="InterPro"/>
</dbReference>
<evidence type="ECO:0000256" key="6">
    <source>
        <dbReference type="ARBA" id="ARBA00012865"/>
    </source>
</evidence>
<feature type="domain" description="Metallo-beta-lactamase" evidence="14">
    <location>
        <begin position="49"/>
        <end position="219"/>
    </location>
</feature>
<evidence type="ECO:0000256" key="5">
    <source>
        <dbReference type="ARBA" id="ARBA00011245"/>
    </source>
</evidence>
<proteinExistence type="inferred from homology"/>
<evidence type="ECO:0000256" key="12">
    <source>
        <dbReference type="ARBA" id="ARBA00023251"/>
    </source>
</evidence>
<dbReference type="SMART" id="SM00849">
    <property type="entry name" value="Lactamase_B"/>
    <property type="match status" value="1"/>
</dbReference>
<dbReference type="SUPFAM" id="SSF56281">
    <property type="entry name" value="Metallo-hydrolase/oxidoreductase"/>
    <property type="match status" value="1"/>
</dbReference>
<keyword evidence="10" id="KW-0378">Hydrolase</keyword>
<dbReference type="InterPro" id="IPR058199">
    <property type="entry name" value="BlaB//VIM/IMP-1"/>
</dbReference>
<evidence type="ECO:0000256" key="4">
    <source>
        <dbReference type="ARBA" id="ARBA00005250"/>
    </source>
</evidence>
<evidence type="ECO:0000313" key="16">
    <source>
        <dbReference type="Proteomes" id="UP000243588"/>
    </source>
</evidence>
<comment type="similarity">
    <text evidence="4">Belongs to the metallo-beta-lactamase superfamily. Class-B beta-lactamase family.</text>
</comment>
<evidence type="ECO:0000256" key="3">
    <source>
        <dbReference type="ARBA" id="ARBA00004418"/>
    </source>
</evidence>
<dbReference type="EMBL" id="FNDQ01000024">
    <property type="protein sequence ID" value="SDH91168.1"/>
    <property type="molecule type" value="Genomic_DNA"/>
</dbReference>
<dbReference type="PANTHER" id="PTHR42951">
    <property type="entry name" value="METALLO-BETA-LACTAMASE DOMAIN-CONTAINING"/>
    <property type="match status" value="1"/>
</dbReference>
<evidence type="ECO:0000256" key="11">
    <source>
        <dbReference type="ARBA" id="ARBA00022833"/>
    </source>
</evidence>
<dbReference type="RefSeq" id="WP_090410167.1">
    <property type="nucleotide sequence ID" value="NZ_FNDQ01000024.1"/>
</dbReference>
<evidence type="ECO:0000313" key="15">
    <source>
        <dbReference type="EMBL" id="SDH91168.1"/>
    </source>
</evidence>
<evidence type="ECO:0000256" key="7">
    <source>
        <dbReference type="ARBA" id="ARBA00022723"/>
    </source>
</evidence>
<evidence type="ECO:0000259" key="14">
    <source>
        <dbReference type="SMART" id="SM00849"/>
    </source>
</evidence>